<feature type="transmembrane region" description="Helical" evidence="2">
    <location>
        <begin position="92"/>
        <end position="116"/>
    </location>
</feature>
<keyword evidence="2" id="KW-1133">Transmembrane helix</keyword>
<dbReference type="InterPro" id="IPR036938">
    <property type="entry name" value="PAP2/HPO_sf"/>
</dbReference>
<reference evidence="4" key="1">
    <citation type="submission" date="2022-11" db="UniProtKB">
        <authorList>
            <consortium name="WormBaseParasite"/>
        </authorList>
    </citation>
    <scope>IDENTIFICATION</scope>
</reference>
<proteinExistence type="predicted"/>
<dbReference type="WBParaSite" id="nRc.2.0.1.t00046-RA">
    <property type="protein sequence ID" value="nRc.2.0.1.t00046-RA"/>
    <property type="gene ID" value="nRc.2.0.1.g00046"/>
</dbReference>
<keyword evidence="2" id="KW-0812">Transmembrane</keyword>
<keyword evidence="2" id="KW-0472">Membrane</keyword>
<organism evidence="3 4">
    <name type="scientific">Romanomermis culicivorax</name>
    <name type="common">Nematode worm</name>
    <dbReference type="NCBI Taxonomy" id="13658"/>
    <lineage>
        <taxon>Eukaryota</taxon>
        <taxon>Metazoa</taxon>
        <taxon>Ecdysozoa</taxon>
        <taxon>Nematoda</taxon>
        <taxon>Enoplea</taxon>
        <taxon>Dorylaimia</taxon>
        <taxon>Mermithida</taxon>
        <taxon>Mermithoidea</taxon>
        <taxon>Mermithidae</taxon>
        <taxon>Romanomermis</taxon>
    </lineage>
</organism>
<dbReference type="Proteomes" id="UP000887565">
    <property type="component" value="Unplaced"/>
</dbReference>
<dbReference type="Gene3D" id="1.20.144.10">
    <property type="entry name" value="Phosphatidic acid phosphatase type 2/haloperoxidase"/>
    <property type="match status" value="1"/>
</dbReference>
<feature type="region of interest" description="Disordered" evidence="1">
    <location>
        <begin position="1"/>
        <end position="25"/>
    </location>
</feature>
<feature type="compositionally biased region" description="Basic and acidic residues" evidence="1">
    <location>
        <begin position="9"/>
        <end position="25"/>
    </location>
</feature>
<dbReference type="PANTHER" id="PTHR14969:SF13">
    <property type="entry name" value="AT30094P"/>
    <property type="match status" value="1"/>
</dbReference>
<name>A0A915HEN5_ROMCU</name>
<accession>A0A915HEN5</accession>
<protein>
    <submittedName>
        <fullName evidence="4">Phosphatidic acid phosphatase type 2/haloperoxidase domain-containing protein</fullName>
    </submittedName>
</protein>
<evidence type="ECO:0000256" key="2">
    <source>
        <dbReference type="SAM" id="Phobius"/>
    </source>
</evidence>
<dbReference type="PANTHER" id="PTHR14969">
    <property type="entry name" value="SPHINGOSINE-1-PHOSPHATE PHOSPHOHYDROLASE"/>
    <property type="match status" value="1"/>
</dbReference>
<dbReference type="AlphaFoldDB" id="A0A915HEN5"/>
<evidence type="ECO:0000313" key="4">
    <source>
        <dbReference type="WBParaSite" id="nRc.2.0.1.t00046-RA"/>
    </source>
</evidence>
<dbReference type="GO" id="GO:0042392">
    <property type="term" value="F:sphingosine-1-phosphate phosphatase activity"/>
    <property type="evidence" value="ECO:0007669"/>
    <property type="project" value="TreeGrafter"/>
</dbReference>
<evidence type="ECO:0000256" key="1">
    <source>
        <dbReference type="SAM" id="MobiDB-lite"/>
    </source>
</evidence>
<keyword evidence="3" id="KW-1185">Reference proteome</keyword>
<evidence type="ECO:0000313" key="3">
    <source>
        <dbReference type="Proteomes" id="UP000887565"/>
    </source>
</evidence>
<feature type="region of interest" description="Disordered" evidence="1">
    <location>
        <begin position="126"/>
        <end position="147"/>
    </location>
</feature>
<dbReference type="SUPFAM" id="SSF48317">
    <property type="entry name" value="Acid phosphatase/Vanadium-dependent haloperoxidase"/>
    <property type="match status" value="1"/>
</dbReference>
<sequence length="219" mass="25031">MEQIGRKKRDMDDRRRPYNSMEEEKPLNDVEMEAYKMRKIHPQDPMASIKVPAAIPKPMVDMRRLAQNTDVRLTERIAAVHGEFGAKTWFRLVLVVMEWSMHGLLWFLALTAVVIFSDSPKILGNQRPLAPKASPDPNRPRGPKKNFPATVFDMVDVGVLKLIFRRSRPPHNVDDMVVEAPYIDQFSFPSVYLYSLAMCASRILLGRHYVSDVVGGVLL</sequence>